<keyword evidence="4 8" id="KW-0276">Fatty acid metabolism</keyword>
<keyword evidence="8" id="KW-0963">Cytoplasm</keyword>
<evidence type="ECO:0000256" key="4">
    <source>
        <dbReference type="ARBA" id="ARBA00022832"/>
    </source>
</evidence>
<protein>
    <recommendedName>
        <fullName evidence="8">Holo-[acyl-carrier-protein] synthase</fullName>
        <shortName evidence="8">Holo-ACP synthase</shortName>
        <ecNumber evidence="8">2.7.8.7</ecNumber>
    </recommendedName>
    <alternativeName>
        <fullName evidence="8">4'-phosphopantetheinyl transferase AcpS</fullName>
    </alternativeName>
</protein>
<reference evidence="10 11" key="1">
    <citation type="journal article" date="2022" name="Evol. Bioinform. Online">
        <title>Draft Genome Sequence of Oceanobacillus jordanicus Strain GSFE11, a Halotolerant Plant Growth-Promoting Bacterial Endophyte Isolated From the Jordan Valley.</title>
        <authorList>
            <person name="Alhindi T."/>
            <person name="Albdaiwi R."/>
        </authorList>
    </citation>
    <scope>NUCLEOTIDE SEQUENCE [LARGE SCALE GENOMIC DNA]</scope>
    <source>
        <strain evidence="10 11">GSFE11</strain>
    </source>
</reference>
<keyword evidence="2 8" id="KW-0808">Transferase</keyword>
<feature type="binding site" evidence="8">
    <location>
        <position position="8"/>
    </location>
    <ligand>
        <name>Mg(2+)</name>
        <dbReference type="ChEBI" id="CHEBI:18420"/>
    </ligand>
</feature>
<dbReference type="InterPro" id="IPR004568">
    <property type="entry name" value="Ppantetheine-prot_Trfase_dom"/>
</dbReference>
<dbReference type="RefSeq" id="WP_238022187.1">
    <property type="nucleotide sequence ID" value="NZ_JAIFZM010000027.1"/>
</dbReference>
<comment type="caution">
    <text evidence="10">The sequence shown here is derived from an EMBL/GenBank/DDBJ whole genome shotgun (WGS) entry which is preliminary data.</text>
</comment>
<keyword evidence="11" id="KW-1185">Reference proteome</keyword>
<comment type="similarity">
    <text evidence="8">Belongs to the P-Pant transferase superfamily. AcpS family.</text>
</comment>
<evidence type="ECO:0000259" key="9">
    <source>
        <dbReference type="Pfam" id="PF01648"/>
    </source>
</evidence>
<keyword evidence="7 8" id="KW-0275">Fatty acid biosynthesis</keyword>
<dbReference type="NCBIfam" id="TIGR00516">
    <property type="entry name" value="acpS"/>
    <property type="match status" value="1"/>
</dbReference>
<evidence type="ECO:0000256" key="7">
    <source>
        <dbReference type="ARBA" id="ARBA00023160"/>
    </source>
</evidence>
<keyword evidence="3 8" id="KW-0479">Metal-binding</keyword>
<proteinExistence type="inferred from homology"/>
<dbReference type="GO" id="GO:0005737">
    <property type="term" value="C:cytoplasm"/>
    <property type="evidence" value="ECO:0007669"/>
    <property type="project" value="UniProtKB-SubCell"/>
</dbReference>
<sequence length="124" mass="13675">MIKGIGIDLIELDRIAESLQKGDRLAKRVLTNKELDIFNSLPTDPRRVEFLAGRFAAKEAFAKATGTGIGKLSFRDMEVLPQQSGAPSFHAPGYSQDKIFISITHSRDYAAAQVVIEADNDMHN</sequence>
<dbReference type="Proteomes" id="UP001199631">
    <property type="component" value="Unassembled WGS sequence"/>
</dbReference>
<evidence type="ECO:0000256" key="8">
    <source>
        <dbReference type="HAMAP-Rule" id="MF_00101"/>
    </source>
</evidence>
<comment type="catalytic activity">
    <reaction evidence="8">
        <text>apo-[ACP] + CoA = holo-[ACP] + adenosine 3',5'-bisphosphate + H(+)</text>
        <dbReference type="Rhea" id="RHEA:12068"/>
        <dbReference type="Rhea" id="RHEA-COMP:9685"/>
        <dbReference type="Rhea" id="RHEA-COMP:9690"/>
        <dbReference type="ChEBI" id="CHEBI:15378"/>
        <dbReference type="ChEBI" id="CHEBI:29999"/>
        <dbReference type="ChEBI" id="CHEBI:57287"/>
        <dbReference type="ChEBI" id="CHEBI:58343"/>
        <dbReference type="ChEBI" id="CHEBI:64479"/>
        <dbReference type="EC" id="2.7.8.7"/>
    </reaction>
</comment>
<dbReference type="Pfam" id="PF01648">
    <property type="entry name" value="ACPS"/>
    <property type="match status" value="1"/>
</dbReference>
<feature type="domain" description="4'-phosphopantetheinyl transferase" evidence="9">
    <location>
        <begin position="4"/>
        <end position="112"/>
    </location>
</feature>
<evidence type="ECO:0000313" key="11">
    <source>
        <dbReference type="Proteomes" id="UP001199631"/>
    </source>
</evidence>
<dbReference type="EC" id="2.7.8.7" evidence="8"/>
<comment type="subcellular location">
    <subcellularLocation>
        <location evidence="8">Cytoplasm</location>
    </subcellularLocation>
</comment>
<dbReference type="GO" id="GO:0006633">
    <property type="term" value="P:fatty acid biosynthetic process"/>
    <property type="evidence" value="ECO:0007669"/>
    <property type="project" value="UniProtKB-UniRule"/>
</dbReference>
<dbReference type="GO" id="GO:0000287">
    <property type="term" value="F:magnesium ion binding"/>
    <property type="evidence" value="ECO:0007669"/>
    <property type="project" value="UniProtKB-UniRule"/>
</dbReference>
<evidence type="ECO:0000313" key="10">
    <source>
        <dbReference type="EMBL" id="MCG3421257.1"/>
    </source>
</evidence>
<evidence type="ECO:0000256" key="1">
    <source>
        <dbReference type="ARBA" id="ARBA00022516"/>
    </source>
</evidence>
<evidence type="ECO:0000256" key="5">
    <source>
        <dbReference type="ARBA" id="ARBA00022842"/>
    </source>
</evidence>
<dbReference type="InterPro" id="IPR002582">
    <property type="entry name" value="ACPS"/>
</dbReference>
<dbReference type="InterPro" id="IPR037143">
    <property type="entry name" value="4-PPantetheinyl_Trfase_dom_sf"/>
</dbReference>
<evidence type="ECO:0000256" key="2">
    <source>
        <dbReference type="ARBA" id="ARBA00022679"/>
    </source>
</evidence>
<evidence type="ECO:0000256" key="6">
    <source>
        <dbReference type="ARBA" id="ARBA00023098"/>
    </source>
</evidence>
<dbReference type="Gene3D" id="3.90.470.20">
    <property type="entry name" value="4'-phosphopantetheinyl transferase domain"/>
    <property type="match status" value="1"/>
</dbReference>
<keyword evidence="5 8" id="KW-0460">Magnesium</keyword>
<dbReference type="AlphaFoldDB" id="A0AAW5BFJ5"/>
<name>A0AAW5BFJ5_9BACI</name>
<evidence type="ECO:0000256" key="3">
    <source>
        <dbReference type="ARBA" id="ARBA00022723"/>
    </source>
</evidence>
<dbReference type="NCBIfam" id="TIGR00556">
    <property type="entry name" value="pantethn_trn"/>
    <property type="match status" value="1"/>
</dbReference>
<keyword evidence="6 8" id="KW-0443">Lipid metabolism</keyword>
<accession>A0AAW5BFJ5</accession>
<keyword evidence="1 8" id="KW-0444">Lipid biosynthesis</keyword>
<dbReference type="SUPFAM" id="SSF56214">
    <property type="entry name" value="4'-phosphopantetheinyl transferase"/>
    <property type="match status" value="1"/>
</dbReference>
<organism evidence="10 11">
    <name type="scientific">Oceanobacillus jordanicus</name>
    <dbReference type="NCBI Taxonomy" id="2867266"/>
    <lineage>
        <taxon>Bacteria</taxon>
        <taxon>Bacillati</taxon>
        <taxon>Bacillota</taxon>
        <taxon>Bacilli</taxon>
        <taxon>Bacillales</taxon>
        <taxon>Bacillaceae</taxon>
        <taxon>Oceanobacillus</taxon>
    </lineage>
</organism>
<dbReference type="HAMAP" id="MF_00101">
    <property type="entry name" value="AcpS"/>
    <property type="match status" value="1"/>
</dbReference>
<feature type="binding site" evidence="8">
    <location>
        <position position="59"/>
    </location>
    <ligand>
        <name>Mg(2+)</name>
        <dbReference type="ChEBI" id="CHEBI:18420"/>
    </ligand>
</feature>
<dbReference type="EMBL" id="JAIFZM010000027">
    <property type="protein sequence ID" value="MCG3421257.1"/>
    <property type="molecule type" value="Genomic_DNA"/>
</dbReference>
<comment type="function">
    <text evidence="8">Transfers the 4'-phosphopantetheine moiety from coenzyme A to a Ser of acyl-carrier-protein.</text>
</comment>
<gene>
    <name evidence="8 10" type="primary">acpS</name>
    <name evidence="10" type="ORF">K3T81_19195</name>
</gene>
<dbReference type="InterPro" id="IPR008278">
    <property type="entry name" value="4-PPantetheinyl_Trfase_dom"/>
</dbReference>
<dbReference type="GO" id="GO:0008897">
    <property type="term" value="F:holo-[acyl-carrier-protein] synthase activity"/>
    <property type="evidence" value="ECO:0007669"/>
    <property type="project" value="UniProtKB-UniRule"/>
</dbReference>
<comment type="cofactor">
    <cofactor evidence="8">
        <name>Mg(2+)</name>
        <dbReference type="ChEBI" id="CHEBI:18420"/>
    </cofactor>
</comment>